<organism evidence="2 3">
    <name type="scientific">Sulfitobacter indolifex HEL-45</name>
    <dbReference type="NCBI Taxonomy" id="391624"/>
    <lineage>
        <taxon>Bacteria</taxon>
        <taxon>Pseudomonadati</taxon>
        <taxon>Pseudomonadota</taxon>
        <taxon>Alphaproteobacteria</taxon>
        <taxon>Rhodobacterales</taxon>
        <taxon>Roseobacteraceae</taxon>
        <taxon>Sulfitobacter</taxon>
    </lineage>
</organism>
<accession>A0ABM9X8M2</accession>
<keyword evidence="3" id="KW-1185">Reference proteome</keyword>
<name>A0ABM9X8M2_9RHOB</name>
<evidence type="ECO:0000313" key="2">
    <source>
        <dbReference type="EMBL" id="EDQ05889.1"/>
    </source>
</evidence>
<dbReference type="GO" id="GO:0004159">
    <property type="term" value="F:dihydropyrimidine dehydrogenase (NAD+) activity"/>
    <property type="evidence" value="ECO:0007669"/>
    <property type="project" value="UniProtKB-EC"/>
</dbReference>
<proteinExistence type="predicted"/>
<feature type="region of interest" description="Disordered" evidence="1">
    <location>
        <begin position="1"/>
        <end position="30"/>
    </location>
</feature>
<dbReference type="Proteomes" id="UP000003257">
    <property type="component" value="Unassembled WGS sequence"/>
</dbReference>
<dbReference type="EC" id="1.3.1.1" evidence="2"/>
<keyword evidence="2" id="KW-0560">Oxidoreductase</keyword>
<evidence type="ECO:0000313" key="3">
    <source>
        <dbReference type="Proteomes" id="UP000003257"/>
    </source>
</evidence>
<reference evidence="2 3" key="1">
    <citation type="submission" date="2007-11" db="EMBL/GenBank/DDBJ databases">
        <authorList>
            <person name="Wagner-Dobler I."/>
            <person name="Ferriera S."/>
            <person name="Johnson J."/>
            <person name="Kravitz S."/>
            <person name="Beeson K."/>
            <person name="Sutton G."/>
            <person name="Rogers Y.-H."/>
            <person name="Friedman R."/>
            <person name="Frazier M."/>
            <person name="Venter J.C."/>
        </authorList>
    </citation>
    <scope>NUCLEOTIDE SEQUENCE [LARGE SCALE GENOMIC DNA]</scope>
    <source>
        <strain evidence="2 3">HEL-45</strain>
    </source>
</reference>
<sequence>MNVGFLNGAKAAQQTTGSDEAAGDRTRKHDQMALDAAMALLAARRNMAEMSLPPATHSAAPTLRKS</sequence>
<dbReference type="EMBL" id="ABID01000001">
    <property type="protein sequence ID" value="EDQ05889.1"/>
    <property type="molecule type" value="Genomic_DNA"/>
</dbReference>
<evidence type="ECO:0000256" key="1">
    <source>
        <dbReference type="SAM" id="MobiDB-lite"/>
    </source>
</evidence>
<comment type="caution">
    <text evidence="2">The sequence shown here is derived from an EMBL/GenBank/DDBJ whole genome shotgun (WGS) entry which is preliminary data.</text>
</comment>
<gene>
    <name evidence="2" type="ORF">OIHEL45_03725</name>
</gene>
<protein>
    <submittedName>
        <fullName evidence="2">Dihydropyrimidine dehydrogenase</fullName>
        <ecNumber evidence="2">1.3.1.1</ecNumber>
    </submittedName>
</protein>